<dbReference type="Proteomes" id="UP000245771">
    <property type="component" value="Unassembled WGS sequence"/>
</dbReference>
<protein>
    <submittedName>
        <fullName evidence="2">DUF1295-domain-containing protein</fullName>
    </submittedName>
</protein>
<keyword evidence="1" id="KW-0472">Membrane</keyword>
<evidence type="ECO:0000313" key="3">
    <source>
        <dbReference type="Proteomes" id="UP000245771"/>
    </source>
</evidence>
<dbReference type="Pfam" id="PF06966">
    <property type="entry name" value="DUF1295"/>
    <property type="match status" value="1"/>
</dbReference>
<keyword evidence="1" id="KW-0812">Transmembrane</keyword>
<dbReference type="PROSITE" id="PS50244">
    <property type="entry name" value="S5A_REDUCTASE"/>
    <property type="match status" value="1"/>
</dbReference>
<accession>A0A316V5P0</accession>
<keyword evidence="1" id="KW-1133">Transmembrane helix</keyword>
<evidence type="ECO:0000256" key="1">
    <source>
        <dbReference type="SAM" id="Phobius"/>
    </source>
</evidence>
<sequence length="331" mass="37321">MVISVGLMKTLAFAFVGQLIPASIFVPLQTERYYDLCGSLGFLTTTLFSLYRAPSRPTLTNQSGSDAASTAFGFIKSKLSSLLINVSSANSAHDLYQRVDTSSLWLQRHPRQWIASACVLFWGVRLGSFLFQRIRQQGRDARFDEIKTNPITFSFAWFMQAVWISLTALPVYMINALPANLQPELGATDALALTIWTSGLLFEIVADRQKSQWRKEKEEKKHEEQFISSGVWSWSRHPNYFGEITLWTGLATLASLTFSHQPVRTYLGGTYANLAIIAPILSPLFEYALIRYLSGVPILERNMDKKMKGDKKYAKYKANVPCFVPFIGSKD</sequence>
<dbReference type="RefSeq" id="XP_025353084.1">
    <property type="nucleotide sequence ID" value="XM_025499414.1"/>
</dbReference>
<gene>
    <name evidence="2" type="ORF">FA14DRAFT_162067</name>
</gene>
<reference evidence="2 3" key="1">
    <citation type="journal article" date="2018" name="Mol. Biol. Evol.">
        <title>Broad Genomic Sampling Reveals a Smut Pathogenic Ancestry of the Fungal Clade Ustilaginomycotina.</title>
        <authorList>
            <person name="Kijpornyongpan T."/>
            <person name="Mondo S.J."/>
            <person name="Barry K."/>
            <person name="Sandor L."/>
            <person name="Lee J."/>
            <person name="Lipzen A."/>
            <person name="Pangilinan J."/>
            <person name="LaButti K."/>
            <person name="Hainaut M."/>
            <person name="Henrissat B."/>
            <person name="Grigoriev I.V."/>
            <person name="Spatafora J.W."/>
            <person name="Aime M.C."/>
        </authorList>
    </citation>
    <scope>NUCLEOTIDE SEQUENCE [LARGE SCALE GENOMIC DNA]</scope>
    <source>
        <strain evidence="2 3">MCA 3882</strain>
    </source>
</reference>
<dbReference type="PANTHER" id="PTHR32251:SF17">
    <property type="entry name" value="STEROID 5-ALPHA REDUCTASE C-TERMINAL DOMAIN-CONTAINING PROTEIN"/>
    <property type="match status" value="1"/>
</dbReference>
<keyword evidence="3" id="KW-1185">Reference proteome</keyword>
<feature type="transmembrane region" description="Helical" evidence="1">
    <location>
        <begin position="6"/>
        <end position="26"/>
    </location>
</feature>
<dbReference type="OrthoDB" id="67965at2759"/>
<name>A0A316V5P0_9BASI</name>
<dbReference type="GO" id="GO:0016020">
    <property type="term" value="C:membrane"/>
    <property type="evidence" value="ECO:0007669"/>
    <property type="project" value="TreeGrafter"/>
</dbReference>
<evidence type="ECO:0000313" key="2">
    <source>
        <dbReference type="EMBL" id="PWN32782.1"/>
    </source>
</evidence>
<dbReference type="AlphaFoldDB" id="A0A316V5P0"/>
<dbReference type="EMBL" id="KZ819605">
    <property type="protein sequence ID" value="PWN32782.1"/>
    <property type="molecule type" value="Genomic_DNA"/>
</dbReference>
<organism evidence="2 3">
    <name type="scientific">Meira miltonrushii</name>
    <dbReference type="NCBI Taxonomy" id="1280837"/>
    <lineage>
        <taxon>Eukaryota</taxon>
        <taxon>Fungi</taxon>
        <taxon>Dikarya</taxon>
        <taxon>Basidiomycota</taxon>
        <taxon>Ustilaginomycotina</taxon>
        <taxon>Exobasidiomycetes</taxon>
        <taxon>Exobasidiales</taxon>
        <taxon>Brachybasidiaceae</taxon>
        <taxon>Meira</taxon>
    </lineage>
</organism>
<proteinExistence type="predicted"/>
<feature type="transmembrane region" description="Helical" evidence="1">
    <location>
        <begin position="185"/>
        <end position="206"/>
    </location>
</feature>
<dbReference type="InParanoid" id="A0A316V5P0"/>
<dbReference type="Gene3D" id="1.20.120.1630">
    <property type="match status" value="1"/>
</dbReference>
<dbReference type="InterPro" id="IPR010721">
    <property type="entry name" value="UstE-like"/>
</dbReference>
<dbReference type="GeneID" id="37021195"/>
<dbReference type="PANTHER" id="PTHR32251">
    <property type="entry name" value="3-OXO-5-ALPHA-STEROID 4-DEHYDROGENASE"/>
    <property type="match status" value="1"/>
</dbReference>
<feature type="transmembrane region" description="Helical" evidence="1">
    <location>
        <begin position="113"/>
        <end position="131"/>
    </location>
</feature>
<feature type="transmembrane region" description="Helical" evidence="1">
    <location>
        <begin position="151"/>
        <end position="173"/>
    </location>
</feature>